<gene>
    <name evidence="4" type="ORF">SCF082_LOCUS52098</name>
</gene>
<dbReference type="Proteomes" id="UP001642464">
    <property type="component" value="Unassembled WGS sequence"/>
</dbReference>
<evidence type="ECO:0000256" key="3">
    <source>
        <dbReference type="SAM" id="MobiDB-lite"/>
    </source>
</evidence>
<proteinExistence type="predicted"/>
<evidence type="ECO:0000256" key="2">
    <source>
        <dbReference type="ARBA" id="ARBA00022679"/>
    </source>
</evidence>
<dbReference type="EMBL" id="CAXAMM010043929">
    <property type="protein sequence ID" value="CAK9112367.1"/>
    <property type="molecule type" value="Genomic_DNA"/>
</dbReference>
<keyword evidence="1" id="KW-0489">Methyltransferase</keyword>
<comment type="caution">
    <text evidence="4">The sequence shown here is derived from an EMBL/GenBank/DDBJ whole genome shotgun (WGS) entry which is preliminary data.</text>
</comment>
<dbReference type="InterPro" id="IPR029063">
    <property type="entry name" value="SAM-dependent_MTases_sf"/>
</dbReference>
<evidence type="ECO:0000313" key="5">
    <source>
        <dbReference type="Proteomes" id="UP001642464"/>
    </source>
</evidence>
<dbReference type="SUPFAM" id="SSF53335">
    <property type="entry name" value="S-adenosyl-L-methionine-dependent methyltransferases"/>
    <property type="match status" value="1"/>
</dbReference>
<name>A0ABP0SJ21_9DINO</name>
<evidence type="ECO:0000313" key="4">
    <source>
        <dbReference type="EMBL" id="CAK9112367.1"/>
    </source>
</evidence>
<feature type="region of interest" description="Disordered" evidence="3">
    <location>
        <begin position="1"/>
        <end position="74"/>
    </location>
</feature>
<reference evidence="4 5" key="1">
    <citation type="submission" date="2024-02" db="EMBL/GenBank/DDBJ databases">
        <authorList>
            <person name="Chen Y."/>
            <person name="Shah S."/>
            <person name="Dougan E. K."/>
            <person name="Thang M."/>
            <person name="Chan C."/>
        </authorList>
    </citation>
    <scope>NUCLEOTIDE SEQUENCE [LARGE SCALE GENOMIC DNA]</scope>
</reference>
<keyword evidence="5" id="KW-1185">Reference proteome</keyword>
<dbReference type="Pfam" id="PF00145">
    <property type="entry name" value="DNA_methylase"/>
    <property type="match status" value="1"/>
</dbReference>
<sequence>MAFKRPASSANMRRPAAKRPAISDDAPAKSPSVFEESEEETARMSGEEHGESEVFAGSDDDDDEGVELPAPPEISSIGVDNMLHAHLLRNPDCVDRLVEKLEILSRESGEITAGSICSGWGVAEMVCNALNSALARLAKKRDPPKEVWLTAAFHCPTAFSGASAASSKDEIALGSEAEIMYASDDDEVFFESDADENGSVFASTATDECGHQTAKRRKYTQRTSESFQFLGRDVCFAALSRLVGVGSSTLQKIRQGLPTFTNCARPSLPKHPQYGFTMRGEGQATWESVLSFLWEIYHSTAEVLPNRYAMPGQDVEPPFPDADSTEIDRIVEGFSRTVQVSSNDANLLLTGPGTFSGPVRMLPYGTRTELFWQYVAACEAKGVAAGSYSTFMRVAGHEDIDQVFSQQAAVLSRTEFSTPEEVVAMIDSTFRPQSAAAALREKSKPSKVEIAAYKLDEVADWRAWVKALGVRLDLLASFVFACGRMQILLRMAAVKLKKRAIAEPVRKNIQTYVVMKFMCECDYVKQKYLAQAFDGGAPIFTNMVDLGSGWAQEFRTNATKPVPKVDIILVGYPCKSISSQNSKPMSFVDPKSITGLGYRSLLKYIDYHQPELVVAENVGTLVKKRAIDGGRSPIQIQEQAFAQRGFEAFHDVCDSSHFGLRQTRQRCWALYIRGNGFGTLGPN</sequence>
<accession>A0ABP0SJ21</accession>
<organism evidence="4 5">
    <name type="scientific">Durusdinium trenchii</name>
    <dbReference type="NCBI Taxonomy" id="1381693"/>
    <lineage>
        <taxon>Eukaryota</taxon>
        <taxon>Sar</taxon>
        <taxon>Alveolata</taxon>
        <taxon>Dinophyceae</taxon>
        <taxon>Suessiales</taxon>
        <taxon>Symbiodiniaceae</taxon>
        <taxon>Durusdinium</taxon>
    </lineage>
</organism>
<evidence type="ECO:0000256" key="1">
    <source>
        <dbReference type="ARBA" id="ARBA00022603"/>
    </source>
</evidence>
<dbReference type="InterPro" id="IPR001525">
    <property type="entry name" value="C5_MeTfrase"/>
</dbReference>
<dbReference type="Gene3D" id="3.40.50.150">
    <property type="entry name" value="Vaccinia Virus protein VP39"/>
    <property type="match status" value="1"/>
</dbReference>
<feature type="compositionally biased region" description="Basic and acidic residues" evidence="3">
    <location>
        <begin position="40"/>
        <end position="52"/>
    </location>
</feature>
<evidence type="ECO:0008006" key="6">
    <source>
        <dbReference type="Google" id="ProtNLM"/>
    </source>
</evidence>
<keyword evidence="2" id="KW-0808">Transferase</keyword>
<protein>
    <recommendedName>
        <fullName evidence="6">DNA (cytosine-5-)-methyltransferase</fullName>
    </recommendedName>
</protein>